<gene>
    <name evidence="1" type="ORF">ERHA53_15900</name>
</gene>
<dbReference type="RefSeq" id="WP_212814023.1">
    <property type="nucleotide sequence ID" value="NZ_AP024329.1"/>
</dbReference>
<keyword evidence="2" id="KW-1185">Reference proteome</keyword>
<evidence type="ECO:0000313" key="1">
    <source>
        <dbReference type="EMBL" id="BCQ34247.1"/>
    </source>
</evidence>
<name>A0ABM7MYI8_ERWRD</name>
<organism evidence="1 2">
    <name type="scientific">Erwinia rhapontici</name>
    <name type="common">Pectobacterium rhapontici</name>
    <dbReference type="NCBI Taxonomy" id="55212"/>
    <lineage>
        <taxon>Bacteria</taxon>
        <taxon>Pseudomonadati</taxon>
        <taxon>Pseudomonadota</taxon>
        <taxon>Gammaproteobacteria</taxon>
        <taxon>Enterobacterales</taxon>
        <taxon>Erwiniaceae</taxon>
        <taxon>Erwinia</taxon>
    </lineage>
</organism>
<accession>A0ABM7MYI8</accession>
<evidence type="ECO:0000313" key="2">
    <source>
        <dbReference type="Proteomes" id="UP000677515"/>
    </source>
</evidence>
<protein>
    <submittedName>
        <fullName evidence="1">Uncharacterized protein</fullName>
    </submittedName>
</protein>
<sequence length="153" mass="17544">MIGNKLCDFRMRDFFIKKELISRNIVLFFGNETGCWISLSIGEGVVHFSMEKVEPKCQSLNEISDSYAYPVKEVKELEKYKGRIVKDIHEYRLKNNPDFCVGVYVELDVGGFGVIEDNGSLSFLKYSEHSVILPCDLFMVSGCFSDRYPLNKS</sequence>
<reference evidence="1 2" key="1">
    <citation type="submission" date="2021-01" db="EMBL/GenBank/DDBJ databases">
        <title>Complete genome sequence of Erwinia rhapontici MAFF 311153.</title>
        <authorList>
            <person name="Morohoshi T."/>
            <person name="Someya N."/>
        </authorList>
    </citation>
    <scope>NUCLEOTIDE SEQUENCE [LARGE SCALE GENOMIC DNA]</scope>
    <source>
        <strain evidence="1 2">MAFF 311153</strain>
    </source>
</reference>
<dbReference type="EMBL" id="AP024329">
    <property type="protein sequence ID" value="BCQ34247.1"/>
    <property type="molecule type" value="Genomic_DNA"/>
</dbReference>
<proteinExistence type="predicted"/>
<dbReference type="Proteomes" id="UP000677515">
    <property type="component" value="Chromosome"/>
</dbReference>